<dbReference type="RefSeq" id="WP_146517566.1">
    <property type="nucleotide sequence ID" value="NZ_SJPI01000004.1"/>
</dbReference>
<feature type="transmembrane region" description="Helical" evidence="6">
    <location>
        <begin position="127"/>
        <end position="145"/>
    </location>
</feature>
<evidence type="ECO:0000313" key="8">
    <source>
        <dbReference type="Proteomes" id="UP000316598"/>
    </source>
</evidence>
<dbReference type="GO" id="GO:0015297">
    <property type="term" value="F:antiporter activity"/>
    <property type="evidence" value="ECO:0007669"/>
    <property type="project" value="InterPro"/>
</dbReference>
<dbReference type="InterPro" id="IPR050833">
    <property type="entry name" value="Poly_Biosynth_Transport"/>
</dbReference>
<dbReference type="OrthoDB" id="290078at2"/>
<gene>
    <name evidence="7" type="ORF">Pla22_51680</name>
</gene>
<evidence type="ECO:0000256" key="6">
    <source>
        <dbReference type="SAM" id="Phobius"/>
    </source>
</evidence>
<dbReference type="GO" id="GO:0005886">
    <property type="term" value="C:plasma membrane"/>
    <property type="evidence" value="ECO:0007669"/>
    <property type="project" value="UniProtKB-SubCell"/>
</dbReference>
<dbReference type="InterPro" id="IPR002528">
    <property type="entry name" value="MATE_fam"/>
</dbReference>
<organism evidence="7 8">
    <name type="scientific">Rubripirellula amarantea</name>
    <dbReference type="NCBI Taxonomy" id="2527999"/>
    <lineage>
        <taxon>Bacteria</taxon>
        <taxon>Pseudomonadati</taxon>
        <taxon>Planctomycetota</taxon>
        <taxon>Planctomycetia</taxon>
        <taxon>Pirellulales</taxon>
        <taxon>Pirellulaceae</taxon>
        <taxon>Rubripirellula</taxon>
    </lineage>
</organism>
<feature type="transmembrane region" description="Helical" evidence="6">
    <location>
        <begin position="152"/>
        <end position="172"/>
    </location>
</feature>
<evidence type="ECO:0000313" key="7">
    <source>
        <dbReference type="EMBL" id="TWT48167.1"/>
    </source>
</evidence>
<evidence type="ECO:0000256" key="1">
    <source>
        <dbReference type="ARBA" id="ARBA00004651"/>
    </source>
</evidence>
<feature type="transmembrane region" description="Helical" evidence="6">
    <location>
        <begin position="178"/>
        <end position="200"/>
    </location>
</feature>
<dbReference type="EMBL" id="SJPI01000004">
    <property type="protein sequence ID" value="TWT48167.1"/>
    <property type="molecule type" value="Genomic_DNA"/>
</dbReference>
<reference evidence="7 8" key="1">
    <citation type="submission" date="2019-02" db="EMBL/GenBank/DDBJ databases">
        <title>Deep-cultivation of Planctomycetes and their phenomic and genomic characterization uncovers novel biology.</title>
        <authorList>
            <person name="Wiegand S."/>
            <person name="Jogler M."/>
            <person name="Boedeker C."/>
            <person name="Pinto D."/>
            <person name="Vollmers J."/>
            <person name="Rivas-Marin E."/>
            <person name="Kohn T."/>
            <person name="Peeters S.H."/>
            <person name="Heuer A."/>
            <person name="Rast P."/>
            <person name="Oberbeckmann S."/>
            <person name="Bunk B."/>
            <person name="Jeske O."/>
            <person name="Meyerdierks A."/>
            <person name="Storesund J.E."/>
            <person name="Kallscheuer N."/>
            <person name="Luecker S."/>
            <person name="Lage O.M."/>
            <person name="Pohl T."/>
            <person name="Merkel B.J."/>
            <person name="Hornburger P."/>
            <person name="Mueller R.-W."/>
            <person name="Bruemmer F."/>
            <person name="Labrenz M."/>
            <person name="Spormann A.M."/>
            <person name="Op Den Camp H."/>
            <person name="Overmann J."/>
            <person name="Amann R."/>
            <person name="Jetten M.S.M."/>
            <person name="Mascher T."/>
            <person name="Medema M.H."/>
            <person name="Devos D.P."/>
            <person name="Kaster A.-K."/>
            <person name="Ovreas L."/>
            <person name="Rohde M."/>
            <person name="Galperin M.Y."/>
            <person name="Jogler C."/>
        </authorList>
    </citation>
    <scope>NUCLEOTIDE SEQUENCE [LARGE SCALE GENOMIC DNA]</scope>
    <source>
        <strain evidence="7 8">Pla22</strain>
    </source>
</reference>
<keyword evidence="5 6" id="KW-0472">Membrane</keyword>
<proteinExistence type="predicted"/>
<keyword evidence="2" id="KW-1003">Cell membrane</keyword>
<dbReference type="Pfam" id="PF01554">
    <property type="entry name" value="MatE"/>
    <property type="match status" value="1"/>
</dbReference>
<name>A0A5C5WCA7_9BACT</name>
<dbReference type="AlphaFoldDB" id="A0A5C5WCA7"/>
<dbReference type="PANTHER" id="PTHR30250:SF11">
    <property type="entry name" value="O-ANTIGEN TRANSPORTER-RELATED"/>
    <property type="match status" value="1"/>
</dbReference>
<feature type="transmembrane region" description="Helical" evidence="6">
    <location>
        <begin position="7"/>
        <end position="31"/>
    </location>
</feature>
<dbReference type="PANTHER" id="PTHR30250">
    <property type="entry name" value="PST FAMILY PREDICTED COLANIC ACID TRANSPORTER"/>
    <property type="match status" value="1"/>
</dbReference>
<keyword evidence="4 6" id="KW-1133">Transmembrane helix</keyword>
<dbReference type="Proteomes" id="UP000316598">
    <property type="component" value="Unassembled WGS sequence"/>
</dbReference>
<evidence type="ECO:0000256" key="2">
    <source>
        <dbReference type="ARBA" id="ARBA00022475"/>
    </source>
</evidence>
<protein>
    <submittedName>
        <fullName evidence="7">Polysaccharide biosynthesis protein</fullName>
    </submittedName>
</protein>
<feature type="transmembrane region" description="Helical" evidence="6">
    <location>
        <begin position="345"/>
        <end position="367"/>
    </location>
</feature>
<feature type="transmembrane region" description="Helical" evidence="6">
    <location>
        <begin position="379"/>
        <end position="395"/>
    </location>
</feature>
<dbReference type="GO" id="GO:0042910">
    <property type="term" value="F:xenobiotic transmembrane transporter activity"/>
    <property type="evidence" value="ECO:0007669"/>
    <property type="project" value="InterPro"/>
</dbReference>
<comment type="caution">
    <text evidence="7">The sequence shown here is derived from an EMBL/GenBank/DDBJ whole genome shotgun (WGS) entry which is preliminary data.</text>
</comment>
<feature type="transmembrane region" description="Helical" evidence="6">
    <location>
        <begin position="313"/>
        <end position="333"/>
    </location>
</feature>
<keyword evidence="8" id="KW-1185">Reference proteome</keyword>
<comment type="subcellular location">
    <subcellularLocation>
        <location evidence="1">Cell membrane</location>
        <topology evidence="1">Multi-pass membrane protein</topology>
    </subcellularLocation>
</comment>
<accession>A0A5C5WCA7</accession>
<evidence type="ECO:0000256" key="5">
    <source>
        <dbReference type="ARBA" id="ARBA00023136"/>
    </source>
</evidence>
<evidence type="ECO:0000256" key="4">
    <source>
        <dbReference type="ARBA" id="ARBA00022989"/>
    </source>
</evidence>
<keyword evidence="3 6" id="KW-0812">Transmembrane</keyword>
<sequence>MGTNRKLLLGSAISVFVRLVGGLSAFLLSLFLARYLGATESGVFFFALSLVMVLSVSARIGTDLTVLRFTSIQFGNGDVVGTLDTLRRCLILAGTASTFVAVALYFVSGTIETYTELSSNLSETLRAMSPGLIGLSMLSLIAMGLQGMRKIVFSVFVLNIALNAFVILGVAVRNAASPVTVGYIFSIGTMLTAALGWYLLPAATSRVEPEVDSNERLEASNLEIGNQQILNSCIPLWGVDVLSQLSRWSAQLISGFWIASNELSQLATAQRTALLIGFILAAVNTVLAPKFASFFHSGQSDQLARLSKKSCQLLALISLPLFLAMMIFPSQIMGLFGSDFRGGAGALQILAIAQFVNVCTGSVGYLLSMTGHERDLRRATLIGSVVAIVVSLILIPRLGLIGAAIATAIASILQNLLLTVSVKQRLGFWLVSP</sequence>
<feature type="transmembrane region" description="Helical" evidence="6">
    <location>
        <begin position="89"/>
        <end position="107"/>
    </location>
</feature>
<evidence type="ECO:0000256" key="3">
    <source>
        <dbReference type="ARBA" id="ARBA00022692"/>
    </source>
</evidence>
<feature type="transmembrane region" description="Helical" evidence="6">
    <location>
        <begin position="401"/>
        <end position="420"/>
    </location>
</feature>
<feature type="transmembrane region" description="Helical" evidence="6">
    <location>
        <begin position="43"/>
        <end position="61"/>
    </location>
</feature>